<dbReference type="RefSeq" id="WP_169115660.1">
    <property type="nucleotide sequence ID" value="NZ_JAAAUB010000004.1"/>
</dbReference>
<reference evidence="1 2" key="1">
    <citation type="journal article" date="2020" name="Curr. Microbiol.">
        <title>Tepidiphilus baoligensis sp. nov., a Novel Bacterium of the Family Hydrogenophilaceae Isolated from an Oil Reservoir.</title>
        <authorList>
            <person name="Zhang X."/>
            <person name="Wang G."/>
            <person name="Ma X."/>
            <person name="Yu J."/>
            <person name="You J."/>
            <person name="Xue Y."/>
            <person name="Ma Y."/>
        </authorList>
    </citation>
    <scope>NUCLEOTIDE SEQUENCE [LARGE SCALE GENOMIC DNA]</scope>
    <source>
        <strain evidence="1 2">B18-69</strain>
    </source>
</reference>
<dbReference type="Pfam" id="PF05787">
    <property type="entry name" value="PhoX"/>
    <property type="match status" value="1"/>
</dbReference>
<dbReference type="InterPro" id="IPR006311">
    <property type="entry name" value="TAT_signal"/>
</dbReference>
<name>A0ABX1QMW7_9PROT</name>
<sequence>MKAMKDNPVTREAENHTFTEIVDQVRRRLLQGAGGATLLSFFASPAAALARSLDDPGTTVSSLLAAFPRSIPTHSHDYVTVMDGYVVRAILPWGDPLLDFSASWRPDASASAEEQARQIGDNHDGMHFFPFGPNVYDQGLLALNHEYTNYEYLFGKEYTEPWTREKAMKAINAHGVSIVHLQRDGQSGWRPVIPSRYNRRITGDTPMVLTGPAAGHPLLRTSADPTGTQVRGTLNNCANGFTPWGTYLTCEENFNGYFGGGSTDPLHQRYGIGKDNGYRWYEVIERFDLRREPNEPNRFGWVVEIDPFDPQSTPKKRTALGRFKHENAAVTIAPDGRVVVYMGDDERYEYLYRFVSHGRYDPGNPAANRDLLDSGDLYVARFTADPTPDGQRFRGQWILLDKERNPLLAAEARLPTQADVLIHARLAGDVVGATKMDRPEWVAIHPHRREVYVTLTNNNRRKASEVDAANPRAENLWGQILRWQENGGDPRVDEFSWDLFVLAGNPLVYPRGDARAGSAAITKDNLFNSPDGLGFDAAGRLWILTDGSYSNAGPYQGMGNNQMLVADPDAGLIRRFLVGPSGCEITGLTWSNDGRTMFVNVQHPGEAEGHPRAPALPAGQDLATYLAAHPTAFSEWPHSQFRELGGGRPRSATLVIERADGAPVFAAR</sequence>
<organism evidence="1 2">
    <name type="scientific">Tepidiphilus baoligensis</name>
    <dbReference type="NCBI Taxonomy" id="2698687"/>
    <lineage>
        <taxon>Bacteria</taxon>
        <taxon>Pseudomonadati</taxon>
        <taxon>Pseudomonadota</taxon>
        <taxon>Hydrogenophilia</taxon>
        <taxon>Hydrogenophilales</taxon>
        <taxon>Hydrogenophilaceae</taxon>
        <taxon>Tepidiphilus</taxon>
    </lineage>
</organism>
<gene>
    <name evidence="1" type="ORF">GV368_04650</name>
</gene>
<dbReference type="InterPro" id="IPR008557">
    <property type="entry name" value="PhoX"/>
</dbReference>
<accession>A0ABX1QMW7</accession>
<dbReference type="SUPFAM" id="SSF63829">
    <property type="entry name" value="Calcium-dependent phosphotriesterase"/>
    <property type="match status" value="1"/>
</dbReference>
<evidence type="ECO:0000313" key="1">
    <source>
        <dbReference type="EMBL" id="NMH16405.1"/>
    </source>
</evidence>
<keyword evidence="2" id="KW-1185">Reference proteome</keyword>
<dbReference type="EMBL" id="JAAAUB010000004">
    <property type="protein sequence ID" value="NMH16405.1"/>
    <property type="molecule type" value="Genomic_DNA"/>
</dbReference>
<protein>
    <submittedName>
        <fullName evidence="1">DUF839 domain-containing protein</fullName>
    </submittedName>
</protein>
<evidence type="ECO:0000313" key="2">
    <source>
        <dbReference type="Proteomes" id="UP000669605"/>
    </source>
</evidence>
<dbReference type="PROSITE" id="PS51318">
    <property type="entry name" value="TAT"/>
    <property type="match status" value="1"/>
</dbReference>
<proteinExistence type="predicted"/>
<dbReference type="Proteomes" id="UP000669605">
    <property type="component" value="Unassembled WGS sequence"/>
</dbReference>
<dbReference type="PANTHER" id="PTHR35399:SF2">
    <property type="entry name" value="DUF839 DOMAIN-CONTAINING PROTEIN"/>
    <property type="match status" value="1"/>
</dbReference>
<comment type="caution">
    <text evidence="1">The sequence shown here is derived from an EMBL/GenBank/DDBJ whole genome shotgun (WGS) entry which is preliminary data.</text>
</comment>
<dbReference type="PANTHER" id="PTHR35399">
    <property type="entry name" value="SLR8030 PROTEIN"/>
    <property type="match status" value="1"/>
</dbReference>